<accession>A0ACB8RLE3</accession>
<proteinExistence type="predicted"/>
<comment type="caution">
    <text evidence="1">The sequence shown here is derived from an EMBL/GenBank/DDBJ whole genome shotgun (WGS) entry which is preliminary data.</text>
</comment>
<evidence type="ECO:0000313" key="2">
    <source>
        <dbReference type="Proteomes" id="UP000814033"/>
    </source>
</evidence>
<dbReference type="Proteomes" id="UP000814033">
    <property type="component" value="Unassembled WGS sequence"/>
</dbReference>
<dbReference type="EMBL" id="MU275971">
    <property type="protein sequence ID" value="KAI0044774.1"/>
    <property type="molecule type" value="Genomic_DNA"/>
</dbReference>
<gene>
    <name evidence="1" type="ORF">FA95DRAFT_1561813</name>
</gene>
<name>A0ACB8RLE3_9AGAM</name>
<sequence>MATRGILDSSPIQPPKRAVAPVSKNLKRSASVASLPTPPRTIRKRSRSRGSAYQSSDDEGALPVLSPHGHEAADENAAFGHKRRRIDRVVDELSHEDREEAFWLAAPPLPAEPKAKARAPTSAKPSRLPRPKGAVRTSQSTATSSASTSRARMPSTRPSLTSSRRLSQSRAATVHPNFALPSPPPSRVRPPVTPPRRTRAKAKPVRDSPNNPFIEGSPPSSPVGPNTPIVEKEMLTYVFRGKRQLFPNPHFNAPRDPRSFLAPEHPDFEPTDDCTPRRLFAAPPIPMKRSTKPLTPHRRALSPESENEAEEEADLDSGGLPRGNLAGEFARIRELEKGASGRKGKEVPRVPLKKVVEEDDDDDLDEYVFVDKEEAKEAVVEKMPTATKFAVGRS</sequence>
<protein>
    <submittedName>
        <fullName evidence="1">Uncharacterized protein</fullName>
    </submittedName>
</protein>
<keyword evidence="2" id="KW-1185">Reference proteome</keyword>
<organism evidence="1 2">
    <name type="scientific">Auriscalpium vulgare</name>
    <dbReference type="NCBI Taxonomy" id="40419"/>
    <lineage>
        <taxon>Eukaryota</taxon>
        <taxon>Fungi</taxon>
        <taxon>Dikarya</taxon>
        <taxon>Basidiomycota</taxon>
        <taxon>Agaricomycotina</taxon>
        <taxon>Agaricomycetes</taxon>
        <taxon>Russulales</taxon>
        <taxon>Auriscalpiaceae</taxon>
        <taxon>Auriscalpium</taxon>
    </lineage>
</organism>
<reference evidence="1" key="1">
    <citation type="submission" date="2021-02" db="EMBL/GenBank/DDBJ databases">
        <authorList>
            <consortium name="DOE Joint Genome Institute"/>
            <person name="Ahrendt S."/>
            <person name="Looney B.P."/>
            <person name="Miyauchi S."/>
            <person name="Morin E."/>
            <person name="Drula E."/>
            <person name="Courty P.E."/>
            <person name="Chicoki N."/>
            <person name="Fauchery L."/>
            <person name="Kohler A."/>
            <person name="Kuo A."/>
            <person name="Labutti K."/>
            <person name="Pangilinan J."/>
            <person name="Lipzen A."/>
            <person name="Riley R."/>
            <person name="Andreopoulos W."/>
            <person name="He G."/>
            <person name="Johnson J."/>
            <person name="Barry K.W."/>
            <person name="Grigoriev I.V."/>
            <person name="Nagy L."/>
            <person name="Hibbett D."/>
            <person name="Henrissat B."/>
            <person name="Matheny P.B."/>
            <person name="Labbe J."/>
            <person name="Martin F."/>
        </authorList>
    </citation>
    <scope>NUCLEOTIDE SEQUENCE</scope>
    <source>
        <strain evidence="1">FP105234-sp</strain>
    </source>
</reference>
<reference evidence="1" key="2">
    <citation type="journal article" date="2022" name="New Phytol.">
        <title>Evolutionary transition to the ectomycorrhizal habit in the genomes of a hyperdiverse lineage of mushroom-forming fungi.</title>
        <authorList>
            <person name="Looney B."/>
            <person name="Miyauchi S."/>
            <person name="Morin E."/>
            <person name="Drula E."/>
            <person name="Courty P.E."/>
            <person name="Kohler A."/>
            <person name="Kuo A."/>
            <person name="LaButti K."/>
            <person name="Pangilinan J."/>
            <person name="Lipzen A."/>
            <person name="Riley R."/>
            <person name="Andreopoulos W."/>
            <person name="He G."/>
            <person name="Johnson J."/>
            <person name="Nolan M."/>
            <person name="Tritt A."/>
            <person name="Barry K.W."/>
            <person name="Grigoriev I.V."/>
            <person name="Nagy L.G."/>
            <person name="Hibbett D."/>
            <person name="Henrissat B."/>
            <person name="Matheny P.B."/>
            <person name="Labbe J."/>
            <person name="Martin F.M."/>
        </authorList>
    </citation>
    <scope>NUCLEOTIDE SEQUENCE</scope>
    <source>
        <strain evidence="1">FP105234-sp</strain>
    </source>
</reference>
<evidence type="ECO:0000313" key="1">
    <source>
        <dbReference type="EMBL" id="KAI0044774.1"/>
    </source>
</evidence>